<sequence>MPIVVGLFALIALIYGAVQAFHAIQAAFGLAVALGVAVLVALLLVAAVAYWLRRRRQVAANVHGNGDWTHELKGAWGLVRLAAAKRFWEIHVGDERGAYIFADLLGAEVRTGEGKTWLAVKVTDPRHREWLVPMAREGQAKQWQRILLLAKEQKL</sequence>
<evidence type="ECO:0000313" key="3">
    <source>
        <dbReference type="Proteomes" id="UP000256838"/>
    </source>
</evidence>
<gene>
    <name evidence="2" type="ORF">DWV00_17950</name>
</gene>
<protein>
    <submittedName>
        <fullName evidence="2">Uncharacterized protein</fullName>
    </submittedName>
</protein>
<dbReference type="OrthoDB" id="9131039at2"/>
<dbReference type="RefSeq" id="WP_115534937.1">
    <property type="nucleotide sequence ID" value="NZ_QRGA01000009.1"/>
</dbReference>
<feature type="transmembrane region" description="Helical" evidence="1">
    <location>
        <begin position="30"/>
        <end position="52"/>
    </location>
</feature>
<evidence type="ECO:0000313" key="2">
    <source>
        <dbReference type="EMBL" id="RDU97748.1"/>
    </source>
</evidence>
<evidence type="ECO:0000256" key="1">
    <source>
        <dbReference type="SAM" id="Phobius"/>
    </source>
</evidence>
<accession>A0A3D8JXA3</accession>
<organism evidence="2 3">
    <name type="scientific">Trinickia dinghuensis</name>
    <dbReference type="NCBI Taxonomy" id="2291023"/>
    <lineage>
        <taxon>Bacteria</taxon>
        <taxon>Pseudomonadati</taxon>
        <taxon>Pseudomonadota</taxon>
        <taxon>Betaproteobacteria</taxon>
        <taxon>Burkholderiales</taxon>
        <taxon>Burkholderiaceae</taxon>
        <taxon>Trinickia</taxon>
    </lineage>
</organism>
<dbReference type="Proteomes" id="UP000256838">
    <property type="component" value="Unassembled WGS sequence"/>
</dbReference>
<keyword evidence="3" id="KW-1185">Reference proteome</keyword>
<comment type="caution">
    <text evidence="2">The sequence shown here is derived from an EMBL/GenBank/DDBJ whole genome shotgun (WGS) entry which is preliminary data.</text>
</comment>
<proteinExistence type="predicted"/>
<name>A0A3D8JXA3_9BURK</name>
<keyword evidence="1" id="KW-0812">Transmembrane</keyword>
<keyword evidence="1" id="KW-0472">Membrane</keyword>
<dbReference type="AlphaFoldDB" id="A0A3D8JXA3"/>
<keyword evidence="1" id="KW-1133">Transmembrane helix</keyword>
<reference evidence="2 3" key="1">
    <citation type="submission" date="2018-08" db="EMBL/GenBank/DDBJ databases">
        <title>Paraburkholderia sp. DHOM06 isolated from forest soil.</title>
        <authorList>
            <person name="Gao Z.-H."/>
            <person name="Qiu L.-H."/>
        </authorList>
    </citation>
    <scope>NUCLEOTIDE SEQUENCE [LARGE SCALE GENOMIC DNA]</scope>
    <source>
        <strain evidence="2 3">DHOM06</strain>
    </source>
</reference>
<dbReference type="EMBL" id="QRGA01000009">
    <property type="protein sequence ID" value="RDU97748.1"/>
    <property type="molecule type" value="Genomic_DNA"/>
</dbReference>